<dbReference type="AlphaFoldDB" id="A0A6J7R8E1"/>
<gene>
    <name evidence="1" type="ORF">UFOPK3773_01762</name>
    <name evidence="2" type="ORF">UFOPK3992_01936</name>
</gene>
<accession>A0A6J7R8E1</accession>
<evidence type="ECO:0000313" key="2">
    <source>
        <dbReference type="EMBL" id="CAB5025013.1"/>
    </source>
</evidence>
<protein>
    <submittedName>
        <fullName evidence="2">Unannotated protein</fullName>
    </submittedName>
</protein>
<sequence length="86" mass="9129">MSVPRPELDIASEPVDSTFKSCAGAGLTCPKDTSNRVPVVGTPVIALPLVGRWGSERNAVRSEELVLATGHRLSAAERHRRIGKGP</sequence>
<proteinExistence type="predicted"/>
<name>A0A6J7R8E1_9ZZZZ</name>
<dbReference type="EMBL" id="CAFBOZ010000351">
    <property type="protein sequence ID" value="CAB5025013.1"/>
    <property type="molecule type" value="Genomic_DNA"/>
</dbReference>
<reference evidence="2" key="1">
    <citation type="submission" date="2020-05" db="EMBL/GenBank/DDBJ databases">
        <authorList>
            <person name="Chiriac C."/>
            <person name="Salcher M."/>
            <person name="Ghai R."/>
            <person name="Kavagutti S V."/>
        </authorList>
    </citation>
    <scope>NUCLEOTIDE SEQUENCE</scope>
</reference>
<organism evidence="2">
    <name type="scientific">freshwater metagenome</name>
    <dbReference type="NCBI Taxonomy" id="449393"/>
    <lineage>
        <taxon>unclassified sequences</taxon>
        <taxon>metagenomes</taxon>
        <taxon>ecological metagenomes</taxon>
    </lineage>
</organism>
<dbReference type="EMBL" id="CAFBNF010000236">
    <property type="protein sequence ID" value="CAB4957138.1"/>
    <property type="molecule type" value="Genomic_DNA"/>
</dbReference>
<evidence type="ECO:0000313" key="1">
    <source>
        <dbReference type="EMBL" id="CAB4957138.1"/>
    </source>
</evidence>